<reference evidence="3" key="1">
    <citation type="journal article" date="2014" name="Int. J. Syst. Evol. Microbiol.">
        <title>Complete genome sequence of Corynebacterium casei LMG S-19264T (=DSM 44701T), isolated from a smear-ripened cheese.</title>
        <authorList>
            <consortium name="US DOE Joint Genome Institute (JGI-PGF)"/>
            <person name="Walter F."/>
            <person name="Albersmeier A."/>
            <person name="Kalinowski J."/>
            <person name="Ruckert C."/>
        </authorList>
    </citation>
    <scope>NUCLEOTIDE SEQUENCE</scope>
    <source>
        <strain evidence="3">CGMCC 4.7138</strain>
    </source>
</reference>
<dbReference type="Pfam" id="PF07853">
    <property type="entry name" value="DUF1648"/>
    <property type="match status" value="1"/>
</dbReference>
<organism evidence="3 4">
    <name type="scientific">Microbispora bryophytorum</name>
    <dbReference type="NCBI Taxonomy" id="1460882"/>
    <lineage>
        <taxon>Bacteria</taxon>
        <taxon>Bacillati</taxon>
        <taxon>Actinomycetota</taxon>
        <taxon>Actinomycetes</taxon>
        <taxon>Streptosporangiales</taxon>
        <taxon>Streptosporangiaceae</taxon>
        <taxon>Microbispora</taxon>
    </lineage>
</organism>
<feature type="domain" description="DUF1648" evidence="2">
    <location>
        <begin position="27"/>
        <end position="71"/>
    </location>
</feature>
<keyword evidence="1" id="KW-0812">Transmembrane</keyword>
<keyword evidence="1" id="KW-1133">Transmembrane helix</keyword>
<reference evidence="3" key="2">
    <citation type="submission" date="2020-09" db="EMBL/GenBank/DDBJ databases">
        <authorList>
            <person name="Sun Q."/>
            <person name="Zhou Y."/>
        </authorList>
    </citation>
    <scope>NUCLEOTIDE SEQUENCE</scope>
    <source>
        <strain evidence="3">CGMCC 4.7138</strain>
    </source>
</reference>
<name>A0A8H9GY65_9ACTN</name>
<keyword evidence="4" id="KW-1185">Reference proteome</keyword>
<protein>
    <recommendedName>
        <fullName evidence="2">DUF1648 domain-containing protein</fullName>
    </recommendedName>
</protein>
<feature type="transmembrane region" description="Helical" evidence="1">
    <location>
        <begin position="188"/>
        <end position="209"/>
    </location>
</feature>
<gene>
    <name evidence="3" type="ORF">GCM10011574_28680</name>
</gene>
<feature type="transmembrane region" description="Helical" evidence="1">
    <location>
        <begin position="97"/>
        <end position="122"/>
    </location>
</feature>
<evidence type="ECO:0000259" key="2">
    <source>
        <dbReference type="Pfam" id="PF07853"/>
    </source>
</evidence>
<feature type="transmembrane region" description="Helical" evidence="1">
    <location>
        <begin position="62"/>
        <end position="85"/>
    </location>
</feature>
<sequence length="337" mass="35078">MTDPRDTSATGFRTRFLPAAAAWAVLVAAVLVAVPLVLAGRLPDPLATHWGPSGRPDGSMSFAAFALFPVVLWVAVAGIGIGVAARARTLVRRAPRAFYCAGLAWAGGLLITTQAFTVAANLDRGDWTRAAGMTWQVAVVVVAPIALGALGWLAGRRGPDASPAPPPAEPVIDLSPGKRPVWVSTATAPWASWLTLVALAAAVVIAAAARSGLIRDGWGAVVPLALTGVVGAVLSSVSVRVVPESLTVSVGPLRWPLRRVRLDRVERAWVEERYPAQVGGWGYRGLPGRATIMIRGGECLVVRYTSGGELGITVDDAAAGAALLNALIARQHPSVER</sequence>
<comment type="caution">
    <text evidence="3">The sequence shown here is derived from an EMBL/GenBank/DDBJ whole genome shotgun (WGS) entry which is preliminary data.</text>
</comment>
<accession>A0A8H9GY65</accession>
<dbReference type="InterPro" id="IPR012867">
    <property type="entry name" value="DUF1648"/>
</dbReference>
<evidence type="ECO:0000256" key="1">
    <source>
        <dbReference type="SAM" id="Phobius"/>
    </source>
</evidence>
<dbReference type="AlphaFoldDB" id="A0A8H9GY65"/>
<proteinExistence type="predicted"/>
<dbReference type="RefSeq" id="WP_142568416.1">
    <property type="nucleotide sequence ID" value="NZ_BMMN01000004.1"/>
</dbReference>
<evidence type="ECO:0000313" key="3">
    <source>
        <dbReference type="EMBL" id="GGO11327.1"/>
    </source>
</evidence>
<feature type="transmembrane region" description="Helical" evidence="1">
    <location>
        <begin position="221"/>
        <end position="242"/>
    </location>
</feature>
<feature type="transmembrane region" description="Helical" evidence="1">
    <location>
        <begin position="134"/>
        <end position="154"/>
    </location>
</feature>
<dbReference type="OrthoDB" id="4303577at2"/>
<keyword evidence="1" id="KW-0472">Membrane</keyword>
<dbReference type="EMBL" id="BMMN01000004">
    <property type="protein sequence ID" value="GGO11327.1"/>
    <property type="molecule type" value="Genomic_DNA"/>
</dbReference>
<dbReference type="Proteomes" id="UP000653480">
    <property type="component" value="Unassembled WGS sequence"/>
</dbReference>
<evidence type="ECO:0000313" key="4">
    <source>
        <dbReference type="Proteomes" id="UP000653480"/>
    </source>
</evidence>
<feature type="transmembrane region" description="Helical" evidence="1">
    <location>
        <begin position="20"/>
        <end position="42"/>
    </location>
</feature>